<dbReference type="InterPro" id="IPR005025">
    <property type="entry name" value="FMN_Rdtase-like_dom"/>
</dbReference>
<sequence>MLLMNGSSRENGNTARLAQIVLEGIAHQQIYMKDFSITPIIDKRHDPEGFTPVADDYEKIIRLVREHDILIFATPIYWYGMSGQMKLFIDRWSQSLRDPHFSFKEEMKSKKAFVVAVGGDDPYIKGLPLIQQFQYIFQFVGLTYIGYVIGQGNAPDEILSDQRALSEAKYWNKIFRSL</sequence>
<evidence type="ECO:0000313" key="6">
    <source>
        <dbReference type="Proteomes" id="UP001213979"/>
    </source>
</evidence>
<evidence type="ECO:0000313" key="5">
    <source>
        <dbReference type="EMBL" id="MED5051404.1"/>
    </source>
</evidence>
<evidence type="ECO:0000256" key="2">
    <source>
        <dbReference type="ARBA" id="ARBA00022643"/>
    </source>
</evidence>
<dbReference type="Gene3D" id="3.40.50.360">
    <property type="match status" value="1"/>
</dbReference>
<protein>
    <submittedName>
        <fullName evidence="5">Flavodoxin family protein</fullName>
    </submittedName>
</protein>
<feature type="domain" description="NADPH-dependent FMN reductase-like" evidence="3">
    <location>
        <begin position="2"/>
        <end position="120"/>
    </location>
</feature>
<dbReference type="InterPro" id="IPR029039">
    <property type="entry name" value="Flavoprotein-like_sf"/>
</dbReference>
<dbReference type="Proteomes" id="UP001339962">
    <property type="component" value="Unassembled WGS sequence"/>
</dbReference>
<accession>A0ABD5ISW9</accession>
<keyword evidence="1" id="KW-0285">Flavoprotein</keyword>
<organism evidence="5 7">
    <name type="scientific">Anoxybacteroides rupiense</name>
    <dbReference type="NCBI Taxonomy" id="311460"/>
    <lineage>
        <taxon>Bacteria</taxon>
        <taxon>Bacillati</taxon>
        <taxon>Bacillota</taxon>
        <taxon>Bacilli</taxon>
        <taxon>Bacillales</taxon>
        <taxon>Anoxybacillaceae</taxon>
        <taxon>Anoxybacteroides</taxon>
    </lineage>
</organism>
<dbReference type="Pfam" id="PF03358">
    <property type="entry name" value="FMN_red"/>
    <property type="match status" value="1"/>
</dbReference>
<dbReference type="PANTHER" id="PTHR43278">
    <property type="entry name" value="NAD(P)H-DEPENDENT FMN-CONTAINING OXIDOREDUCTASE YWQN-RELATED"/>
    <property type="match status" value="1"/>
</dbReference>
<dbReference type="EMBL" id="JAQOTG010000005">
    <property type="protein sequence ID" value="MDE8563807.1"/>
    <property type="molecule type" value="Genomic_DNA"/>
</dbReference>
<dbReference type="AlphaFoldDB" id="A0ABD5ISW9"/>
<comment type="caution">
    <text evidence="5">The sequence shown here is derived from an EMBL/GenBank/DDBJ whole genome shotgun (WGS) entry which is preliminary data.</text>
</comment>
<evidence type="ECO:0000313" key="7">
    <source>
        <dbReference type="Proteomes" id="UP001339962"/>
    </source>
</evidence>
<dbReference type="PANTHER" id="PTHR43278:SF4">
    <property type="entry name" value="NAD(P)H-DEPENDENT FMN-CONTAINING OXIDOREDUCTASE YWQN-RELATED"/>
    <property type="match status" value="1"/>
</dbReference>
<evidence type="ECO:0000259" key="3">
    <source>
        <dbReference type="Pfam" id="PF03358"/>
    </source>
</evidence>
<evidence type="ECO:0000256" key="1">
    <source>
        <dbReference type="ARBA" id="ARBA00022630"/>
    </source>
</evidence>
<dbReference type="InterPro" id="IPR051796">
    <property type="entry name" value="ISF_SsuE-like"/>
</dbReference>
<keyword evidence="6" id="KW-1185">Reference proteome</keyword>
<proteinExistence type="predicted"/>
<keyword evidence="2" id="KW-0288">FMN</keyword>
<reference evidence="5 7" key="2">
    <citation type="submission" date="2023-03" db="EMBL/GenBank/DDBJ databases">
        <title>Bacillus Genome Sequencing.</title>
        <authorList>
            <person name="Dunlap C."/>
        </authorList>
    </citation>
    <scope>NUCLEOTIDE SEQUENCE [LARGE SCALE GENOMIC DNA]</scope>
    <source>
        <strain evidence="5 7">NRS-38</strain>
    </source>
</reference>
<dbReference type="RefSeq" id="WP_197431018.1">
    <property type="nucleotide sequence ID" value="NZ_JAHSSG010000004.1"/>
</dbReference>
<gene>
    <name evidence="5" type="ORF">P9850_05950</name>
    <name evidence="4" type="ORF">PNH38_07905</name>
</gene>
<dbReference type="Proteomes" id="UP001213979">
    <property type="component" value="Unassembled WGS sequence"/>
</dbReference>
<evidence type="ECO:0000313" key="4">
    <source>
        <dbReference type="EMBL" id="MDE8563807.1"/>
    </source>
</evidence>
<dbReference type="SUPFAM" id="SSF52218">
    <property type="entry name" value="Flavoproteins"/>
    <property type="match status" value="1"/>
</dbReference>
<reference evidence="4 6" key="1">
    <citation type="submission" date="2023-01" db="EMBL/GenBank/DDBJ databases">
        <title>Genome-based reclassification of Anoxybacillus geothermalis as a later heterotypic synonym of Anoxybacillus rupiensis.</title>
        <authorList>
            <person name="Inan Bektas K."/>
            <person name="Canakci S."/>
            <person name="Belduz A.A."/>
            <person name="Guler H.H."/>
        </authorList>
    </citation>
    <scope>NUCLEOTIDE SEQUENCE [LARGE SCALE GENOMIC DNA]</scope>
    <source>
        <strain evidence="4 6">DSM 17127</strain>
    </source>
</reference>
<dbReference type="EMBL" id="JARTLI010000005">
    <property type="protein sequence ID" value="MED5051404.1"/>
    <property type="molecule type" value="Genomic_DNA"/>
</dbReference>
<name>A0ABD5ISW9_9BACL</name>